<reference evidence="2 3" key="1">
    <citation type="submission" date="2014-04" db="EMBL/GenBank/DDBJ databases">
        <title>A comprehensive comparison of genomes of Erythrobacter spp. strains.</title>
        <authorList>
            <person name="Zheng Q."/>
        </authorList>
    </citation>
    <scope>NUCLEOTIDE SEQUENCE [LARGE SCALE GENOMIC DNA]</scope>
    <source>
        <strain evidence="2 3">DSM 6997</strain>
    </source>
</reference>
<gene>
    <name evidence="2" type="ORF">EH31_04905</name>
</gene>
<dbReference type="RefSeq" id="WP_034958392.1">
    <property type="nucleotide sequence ID" value="NZ_JMIW01000001.1"/>
</dbReference>
<protein>
    <recommendedName>
        <fullName evidence="1">Tetrapyrrole biosynthesis uroporphyrinogen III synthase domain-containing protein</fullName>
    </recommendedName>
</protein>
<evidence type="ECO:0000313" key="3">
    <source>
        <dbReference type="Proteomes" id="UP000027647"/>
    </source>
</evidence>
<dbReference type="CDD" id="cd06578">
    <property type="entry name" value="HemD"/>
    <property type="match status" value="1"/>
</dbReference>
<dbReference type="Gene3D" id="3.40.50.10090">
    <property type="match status" value="2"/>
</dbReference>
<dbReference type="GO" id="GO:0004852">
    <property type="term" value="F:uroporphyrinogen-III synthase activity"/>
    <property type="evidence" value="ECO:0007669"/>
    <property type="project" value="InterPro"/>
</dbReference>
<dbReference type="OrthoDB" id="7424801at2"/>
<dbReference type="STRING" id="1044.EH31_04905"/>
<name>A0A074MEY5_ERYLO</name>
<feature type="domain" description="Tetrapyrrole biosynthesis uroporphyrinogen III synthase" evidence="1">
    <location>
        <begin position="19"/>
        <end position="217"/>
    </location>
</feature>
<evidence type="ECO:0000259" key="1">
    <source>
        <dbReference type="Pfam" id="PF02602"/>
    </source>
</evidence>
<dbReference type="InterPro" id="IPR003754">
    <property type="entry name" value="4pyrrol_synth_uPrphyn_synth"/>
</dbReference>
<dbReference type="Proteomes" id="UP000027647">
    <property type="component" value="Unassembled WGS sequence"/>
</dbReference>
<proteinExistence type="predicted"/>
<dbReference type="InterPro" id="IPR036108">
    <property type="entry name" value="4pyrrol_syn_uPrphyn_synt_sf"/>
</dbReference>
<keyword evidence="3" id="KW-1185">Reference proteome</keyword>
<accession>A0A074MEY5</accession>
<dbReference type="Pfam" id="PF02602">
    <property type="entry name" value="HEM4"/>
    <property type="match status" value="1"/>
</dbReference>
<dbReference type="SUPFAM" id="SSF69618">
    <property type="entry name" value="HemD-like"/>
    <property type="match status" value="1"/>
</dbReference>
<dbReference type="GO" id="GO:0033014">
    <property type="term" value="P:tetrapyrrole biosynthetic process"/>
    <property type="evidence" value="ECO:0007669"/>
    <property type="project" value="InterPro"/>
</dbReference>
<dbReference type="eggNOG" id="COG1587">
    <property type="taxonomic scope" value="Bacteria"/>
</dbReference>
<sequence>MSGMILVVRPEPGLGATLAAASDMGLNAIGYPLFEIRPCTWDCPQADRVDALLSGSANVFRHGGKALARLTEKPVYAVGNATADAARDAGFSVAAVGSGGLQNVLNTIPSGTRLLRLAGAEHVPLETPEGVEMDTRIVYEAVPMELPEPLRAIQELGLTVLLHSAAAARQFDAEARRMALHRGRITLIAIGPRVASAAGKGWADIHVCDTPNDAAMLVLARSMCI</sequence>
<dbReference type="EMBL" id="JMIW01000001">
    <property type="protein sequence ID" value="KEO92014.1"/>
    <property type="molecule type" value="Genomic_DNA"/>
</dbReference>
<evidence type="ECO:0000313" key="2">
    <source>
        <dbReference type="EMBL" id="KEO92014.1"/>
    </source>
</evidence>
<comment type="caution">
    <text evidence="2">The sequence shown here is derived from an EMBL/GenBank/DDBJ whole genome shotgun (WGS) entry which is preliminary data.</text>
</comment>
<dbReference type="AlphaFoldDB" id="A0A074MEY5"/>
<organism evidence="2 3">
    <name type="scientific">Erythrobacter longus</name>
    <dbReference type="NCBI Taxonomy" id="1044"/>
    <lineage>
        <taxon>Bacteria</taxon>
        <taxon>Pseudomonadati</taxon>
        <taxon>Pseudomonadota</taxon>
        <taxon>Alphaproteobacteria</taxon>
        <taxon>Sphingomonadales</taxon>
        <taxon>Erythrobacteraceae</taxon>
        <taxon>Erythrobacter/Porphyrobacter group</taxon>
        <taxon>Erythrobacter</taxon>
    </lineage>
</organism>